<evidence type="ECO:0000313" key="2">
    <source>
        <dbReference type="Proteomes" id="UP000032568"/>
    </source>
</evidence>
<dbReference type="SUPFAM" id="SSF48452">
    <property type="entry name" value="TPR-like"/>
    <property type="match status" value="1"/>
</dbReference>
<dbReference type="RefSeq" id="WP_044834153.1">
    <property type="nucleotide sequence ID" value="NZ_CP059735.1"/>
</dbReference>
<reference evidence="1 2" key="1">
    <citation type="journal article" date="2015" name="Genome Announc.">
        <title>Draft Genome Sequences of Marine Isolates of Thalassomonas viridans and Thalassomonas actiniarum.</title>
        <authorList>
            <person name="Olonade I."/>
            <person name="van Zyl L.J."/>
            <person name="Trindade M."/>
        </authorList>
    </citation>
    <scope>NUCLEOTIDE SEQUENCE [LARGE SCALE GENOMIC DNA]</scope>
    <source>
        <strain evidence="1 2">A5K-106</strain>
    </source>
</reference>
<dbReference type="EMBL" id="CP059735">
    <property type="protein sequence ID" value="WDD99760.1"/>
    <property type="molecule type" value="Genomic_DNA"/>
</dbReference>
<gene>
    <name evidence="1" type="ORF">SG35_003565</name>
</gene>
<protein>
    <submittedName>
        <fullName evidence="1">DUF560 domain-containing protein</fullName>
    </submittedName>
</protein>
<accession>A0AAF0C498</accession>
<keyword evidence="2" id="KW-1185">Reference proteome</keyword>
<dbReference type="KEGG" id="tact:SG35_003565"/>
<evidence type="ECO:0000313" key="1">
    <source>
        <dbReference type="EMBL" id="WDD99760.1"/>
    </source>
</evidence>
<dbReference type="Pfam" id="PF11059">
    <property type="entry name" value="DUF2860"/>
    <property type="match status" value="1"/>
</dbReference>
<dbReference type="Gene3D" id="1.25.40.10">
    <property type="entry name" value="Tetratricopeptide repeat domain"/>
    <property type="match status" value="1"/>
</dbReference>
<dbReference type="Proteomes" id="UP000032568">
    <property type="component" value="Chromosome"/>
</dbReference>
<name>A0AAF0C498_9GAMM</name>
<dbReference type="InterPro" id="IPR016896">
    <property type="entry name" value="DUF2860"/>
</dbReference>
<proteinExistence type="predicted"/>
<sequence>MEDRKDLNLGHILLFVFFCLVCGQLSAQQPPAADKILALLKQKKNQQAYQLALRHQDIHEGETNFDFAFALAAQSMREHHRAIFALERVLYDYPQWLEARYALAGSYFASGNLAAAKTEFEQLATQDKKSKYPDIAKFLTLIKKRQQNTGGSWHSQIQLGIGYDDNANSGINDEFVDIPSLGQIQLFDTSLAQEDTFIRTQAQVSYTKPLNKQHSFYGLTKFSYADYQDNPQMTRLYGDVSGGWQGKFRRIKTNLNLFYRPFWLDHSHYLDYLGASTSVSYQLNKHELGASLILAQQTFEQEDLDKKQALINLWYQISVLGVSDRLTLTLGKEESDNSAFDYLGRDLWGIGYQARAYFGTSISLTAKINYIRSEYQGIHPLFNDVRDDTLWSAELSYQQLFAERWRWLLKANYLDNESNFVLYQYDRTVVSSAIRYDF</sequence>
<reference evidence="1 2" key="2">
    <citation type="journal article" date="2022" name="Mar. Drugs">
        <title>Bioassay-Guided Fractionation Leads to the Detection of Cholic Acid Generated by the Rare Thalassomonas sp.</title>
        <authorList>
            <person name="Pheiffer F."/>
            <person name="Schneider Y.K."/>
            <person name="Hansen E.H."/>
            <person name="Andersen J.H."/>
            <person name="Isaksson J."/>
            <person name="Busche T."/>
            <person name="R C."/>
            <person name="Kalinowski J."/>
            <person name="Zyl L.V."/>
            <person name="Trindade M."/>
        </authorList>
    </citation>
    <scope>NUCLEOTIDE SEQUENCE [LARGE SCALE GENOMIC DNA]</scope>
    <source>
        <strain evidence="1 2">A5K-106</strain>
    </source>
</reference>
<dbReference type="InterPro" id="IPR011990">
    <property type="entry name" value="TPR-like_helical_dom_sf"/>
</dbReference>
<dbReference type="AlphaFoldDB" id="A0AAF0C498"/>
<organism evidence="1 2">
    <name type="scientific">Thalassomonas actiniarum</name>
    <dbReference type="NCBI Taxonomy" id="485447"/>
    <lineage>
        <taxon>Bacteria</taxon>
        <taxon>Pseudomonadati</taxon>
        <taxon>Pseudomonadota</taxon>
        <taxon>Gammaproteobacteria</taxon>
        <taxon>Alteromonadales</taxon>
        <taxon>Colwelliaceae</taxon>
        <taxon>Thalassomonas</taxon>
    </lineage>
</organism>